<evidence type="ECO:0000256" key="5">
    <source>
        <dbReference type="ARBA" id="ARBA00022692"/>
    </source>
</evidence>
<sequence length="292" mass="31340">MTTRLRTWALIAGLTGLLIAVGALIGGLVLWLFVAGAVAMNLIGYLYSDRLALRAARARPLTRQQAPDLFAIAGDLADRAQIPIPRLYVMPGQQPNAFATGRDQRHAAVAMTTGLLEDLETEQVRGVLAHEFARIKNRDILVSSVAAMVAGAISAVASILQLSFLFGSHDQDSPLGSLAAMILAPLGAMLIQMGVSRQREYLADATAAHILGTSVPLADALQTIHASRLPALNINPVTAPMYIINPVAGQRLANLFSTHPPVQDRIRRLRAYNESRTSRTTGPSKMRTAQAR</sequence>
<evidence type="ECO:0000313" key="15">
    <source>
        <dbReference type="EMBL" id="PZR80039.1"/>
    </source>
</evidence>
<dbReference type="PANTHER" id="PTHR43221:SF1">
    <property type="entry name" value="PROTEASE HTPX"/>
    <property type="match status" value="1"/>
</dbReference>
<dbReference type="InterPro" id="IPR050083">
    <property type="entry name" value="HtpX_protease"/>
</dbReference>
<feature type="transmembrane region" description="Helical" evidence="12">
    <location>
        <begin position="31"/>
        <end position="48"/>
    </location>
</feature>
<keyword evidence="8 12" id="KW-0862">Zinc</keyword>
<dbReference type="EMBL" id="QHBU01000175">
    <property type="protein sequence ID" value="PZR80039.1"/>
    <property type="molecule type" value="Genomic_DNA"/>
</dbReference>
<keyword evidence="10 12" id="KW-0482">Metalloprotease</keyword>
<keyword evidence="6 12" id="KW-0479">Metal-binding</keyword>
<keyword evidence="5 12" id="KW-0812">Transmembrane</keyword>
<feature type="transmembrane region" description="Helical" evidence="12">
    <location>
        <begin position="140"/>
        <end position="167"/>
    </location>
</feature>
<keyword evidence="3 12" id="KW-1003">Cell membrane</keyword>
<dbReference type="InterPro" id="IPR001915">
    <property type="entry name" value="Peptidase_M48"/>
</dbReference>
<keyword evidence="7 12" id="KW-0378">Hydrolase</keyword>
<evidence type="ECO:0000256" key="11">
    <source>
        <dbReference type="ARBA" id="ARBA00023136"/>
    </source>
</evidence>
<dbReference type="GO" id="GO:0005886">
    <property type="term" value="C:plasma membrane"/>
    <property type="evidence" value="ECO:0007669"/>
    <property type="project" value="UniProtKB-SubCell"/>
</dbReference>
<feature type="binding site" evidence="12">
    <location>
        <position position="200"/>
    </location>
    <ligand>
        <name>Zn(2+)</name>
        <dbReference type="ChEBI" id="CHEBI:29105"/>
        <note>catalytic</note>
    </ligand>
</feature>
<gene>
    <name evidence="12" type="primary">htpX</name>
    <name evidence="15" type="ORF">DLM65_09230</name>
</gene>
<feature type="domain" description="Peptidase M48" evidence="14">
    <location>
        <begin position="64"/>
        <end position="271"/>
    </location>
</feature>
<dbReference type="InterPro" id="IPR022919">
    <property type="entry name" value="Pept_M48_protease_HtpX"/>
</dbReference>
<organism evidence="15 16">
    <name type="scientific">Candidatus Aeolococcus gillhamiae</name>
    <dbReference type="NCBI Taxonomy" id="3127015"/>
    <lineage>
        <taxon>Bacteria</taxon>
        <taxon>Bacillati</taxon>
        <taxon>Candidatus Dormiibacterota</taxon>
        <taxon>Candidatus Dormibacteria</taxon>
        <taxon>Candidatus Aeolococcales</taxon>
        <taxon>Candidatus Aeolococcaceae</taxon>
        <taxon>Candidatus Aeolococcus</taxon>
    </lineage>
</organism>
<evidence type="ECO:0000256" key="8">
    <source>
        <dbReference type="ARBA" id="ARBA00022833"/>
    </source>
</evidence>
<evidence type="ECO:0000256" key="2">
    <source>
        <dbReference type="ARBA" id="ARBA00009779"/>
    </source>
</evidence>
<feature type="binding site" evidence="12">
    <location>
        <position position="130"/>
    </location>
    <ligand>
        <name>Zn(2+)</name>
        <dbReference type="ChEBI" id="CHEBI:29105"/>
        <note>catalytic</note>
    </ligand>
</feature>
<dbReference type="GO" id="GO:0006508">
    <property type="term" value="P:proteolysis"/>
    <property type="evidence" value="ECO:0007669"/>
    <property type="project" value="UniProtKB-KW"/>
</dbReference>
<dbReference type="GO" id="GO:0008270">
    <property type="term" value="F:zinc ion binding"/>
    <property type="evidence" value="ECO:0007669"/>
    <property type="project" value="UniProtKB-UniRule"/>
</dbReference>
<evidence type="ECO:0000259" key="14">
    <source>
        <dbReference type="Pfam" id="PF01435"/>
    </source>
</evidence>
<dbReference type="EC" id="3.4.24.-" evidence="12"/>
<feature type="region of interest" description="Disordered" evidence="13">
    <location>
        <begin position="269"/>
        <end position="292"/>
    </location>
</feature>
<comment type="subcellular location">
    <subcellularLocation>
        <location evidence="1 12">Cell membrane</location>
        <topology evidence="1 12">Multi-pass membrane protein</topology>
    </subcellularLocation>
</comment>
<feature type="transmembrane region" description="Helical" evidence="12">
    <location>
        <begin position="173"/>
        <end position="191"/>
    </location>
</feature>
<evidence type="ECO:0000256" key="9">
    <source>
        <dbReference type="ARBA" id="ARBA00022989"/>
    </source>
</evidence>
<name>A0A2W5Z3T6_9BACT</name>
<evidence type="ECO:0000256" key="4">
    <source>
        <dbReference type="ARBA" id="ARBA00022670"/>
    </source>
</evidence>
<keyword evidence="9 12" id="KW-1133">Transmembrane helix</keyword>
<evidence type="ECO:0000313" key="16">
    <source>
        <dbReference type="Proteomes" id="UP000248724"/>
    </source>
</evidence>
<dbReference type="Pfam" id="PF01435">
    <property type="entry name" value="Peptidase_M48"/>
    <property type="match status" value="1"/>
</dbReference>
<reference evidence="15 16" key="1">
    <citation type="journal article" date="2017" name="Nature">
        <title>Atmospheric trace gases support primary production in Antarctic desert surface soil.</title>
        <authorList>
            <person name="Ji M."/>
            <person name="Greening C."/>
            <person name="Vanwonterghem I."/>
            <person name="Carere C.R."/>
            <person name="Bay S.K."/>
            <person name="Steen J.A."/>
            <person name="Montgomery K."/>
            <person name="Lines T."/>
            <person name="Beardall J."/>
            <person name="van Dorst J."/>
            <person name="Snape I."/>
            <person name="Stott M.B."/>
            <person name="Hugenholtz P."/>
            <person name="Ferrari B.C."/>
        </authorList>
    </citation>
    <scope>NUCLEOTIDE SEQUENCE [LARGE SCALE GENOMIC DNA]</scope>
    <source>
        <strain evidence="15">RRmetagenome_bin12</strain>
    </source>
</reference>
<protein>
    <recommendedName>
        <fullName evidence="12">Protease HtpX homolog</fullName>
        <ecNumber evidence="12">3.4.24.-</ecNumber>
    </recommendedName>
</protein>
<evidence type="ECO:0000256" key="7">
    <source>
        <dbReference type="ARBA" id="ARBA00022801"/>
    </source>
</evidence>
<comment type="cofactor">
    <cofactor evidence="12">
        <name>Zn(2+)</name>
        <dbReference type="ChEBI" id="CHEBI:29105"/>
    </cofactor>
    <text evidence="12">Binds 1 zinc ion per subunit.</text>
</comment>
<comment type="similarity">
    <text evidence="2 12">Belongs to the peptidase M48B family.</text>
</comment>
<comment type="caution">
    <text evidence="12">Lacks conserved residue(s) required for the propagation of feature annotation.</text>
</comment>
<keyword evidence="11 12" id="KW-0472">Membrane</keyword>
<evidence type="ECO:0000256" key="3">
    <source>
        <dbReference type="ARBA" id="ARBA00022475"/>
    </source>
</evidence>
<dbReference type="HAMAP" id="MF_00188">
    <property type="entry name" value="Pept_M48_protease_HtpX"/>
    <property type="match status" value="1"/>
</dbReference>
<dbReference type="PANTHER" id="PTHR43221">
    <property type="entry name" value="PROTEASE HTPX"/>
    <property type="match status" value="1"/>
</dbReference>
<evidence type="ECO:0000256" key="12">
    <source>
        <dbReference type="HAMAP-Rule" id="MF_00188"/>
    </source>
</evidence>
<dbReference type="AlphaFoldDB" id="A0A2W5Z3T6"/>
<keyword evidence="4 12" id="KW-0645">Protease</keyword>
<evidence type="ECO:0000256" key="6">
    <source>
        <dbReference type="ARBA" id="ARBA00022723"/>
    </source>
</evidence>
<dbReference type="GO" id="GO:0004222">
    <property type="term" value="F:metalloendopeptidase activity"/>
    <property type="evidence" value="ECO:0007669"/>
    <property type="project" value="UniProtKB-UniRule"/>
</dbReference>
<evidence type="ECO:0000256" key="1">
    <source>
        <dbReference type="ARBA" id="ARBA00004651"/>
    </source>
</evidence>
<feature type="transmembrane region" description="Helical" evidence="12">
    <location>
        <begin position="7"/>
        <end position="25"/>
    </location>
</feature>
<feature type="active site" evidence="12">
    <location>
        <position position="131"/>
    </location>
</feature>
<accession>A0A2W5Z3T6</accession>
<evidence type="ECO:0000256" key="13">
    <source>
        <dbReference type="SAM" id="MobiDB-lite"/>
    </source>
</evidence>
<proteinExistence type="inferred from homology"/>
<comment type="caution">
    <text evidence="15">The sequence shown here is derived from an EMBL/GenBank/DDBJ whole genome shotgun (WGS) entry which is preliminary data.</text>
</comment>
<dbReference type="Proteomes" id="UP000248724">
    <property type="component" value="Unassembled WGS sequence"/>
</dbReference>
<evidence type="ECO:0000256" key="10">
    <source>
        <dbReference type="ARBA" id="ARBA00023049"/>
    </source>
</evidence>
<dbReference type="Gene3D" id="3.30.2010.10">
    <property type="entry name" value="Metalloproteases ('zincins'), catalytic domain"/>
    <property type="match status" value="1"/>
</dbReference>